<keyword evidence="5 7" id="KW-1133">Transmembrane helix</keyword>
<evidence type="ECO:0000256" key="2">
    <source>
        <dbReference type="ARBA" id="ARBA00006464"/>
    </source>
</evidence>
<dbReference type="NCBIfam" id="TIGR03023">
    <property type="entry name" value="WcaJ_sugtrans"/>
    <property type="match status" value="1"/>
</dbReference>
<dbReference type="InterPro" id="IPR003362">
    <property type="entry name" value="Bact_transf"/>
</dbReference>
<evidence type="ECO:0000259" key="8">
    <source>
        <dbReference type="Pfam" id="PF02397"/>
    </source>
</evidence>
<feature type="transmembrane region" description="Helical" evidence="7">
    <location>
        <begin position="107"/>
        <end position="131"/>
    </location>
</feature>
<dbReference type="NCBIfam" id="TIGR03025">
    <property type="entry name" value="EPS_sugtrans"/>
    <property type="match status" value="1"/>
</dbReference>
<feature type="transmembrane region" description="Helical" evidence="7">
    <location>
        <begin position="76"/>
        <end position="95"/>
    </location>
</feature>
<feature type="transmembrane region" description="Helical" evidence="7">
    <location>
        <begin position="45"/>
        <end position="64"/>
    </location>
</feature>
<keyword evidence="6 7" id="KW-0472">Membrane</keyword>
<sequence>MQIFPDRSIFVYLHRAIDLVLPFILLSLITLLFNTPFHERYQIMGASAGVLLLLTSQFTGVYTNWRGRSIFQSAKLIMQAWLITWAILIILAFWYKDTVNYSRLAVTTWAIFVMFILIAYRIAIRLALIYLRKSAQNHKKIAIIGAGKIGKQLAKNINENPWMGYKVTAFYDDNPKILNQKINDIPVIGSIEVVAEDTKNIKYDEIYICLPLGADLKIKHLLDELTDTTAIVKYVPDLFTFDLMHAKMQDIKGMPVFSVFDTPLSCNSSLVIKRLEDVLLSLLILILISPILLVISIAIKLTSSGPVIFKQKRYGLNGKEIEVYKFRSMTTQDNGSIVKQATKGDTRITPLGAFLRKTSLDELPQFINVLQGKMSIVGPRPHAIAHNEEYRKIIPKYMQRHLVKPGITGWAQINGWRGETDTVEKMEKRIEFDLHYINNWTLWFDIRIIILTIFKGFINKNAY</sequence>
<accession>A0ABM7MBL0</accession>
<organism evidence="9 10">
    <name type="scientific">Thiomicrorhabdus immobilis</name>
    <dbReference type="NCBI Taxonomy" id="2791037"/>
    <lineage>
        <taxon>Bacteria</taxon>
        <taxon>Pseudomonadati</taxon>
        <taxon>Pseudomonadota</taxon>
        <taxon>Gammaproteobacteria</taxon>
        <taxon>Thiotrichales</taxon>
        <taxon>Piscirickettsiaceae</taxon>
        <taxon>Thiomicrorhabdus</taxon>
    </lineage>
</organism>
<evidence type="ECO:0000256" key="4">
    <source>
        <dbReference type="ARBA" id="ARBA00022692"/>
    </source>
</evidence>
<evidence type="ECO:0000256" key="3">
    <source>
        <dbReference type="ARBA" id="ARBA00022679"/>
    </source>
</evidence>
<keyword evidence="3" id="KW-0808">Transferase</keyword>
<evidence type="ECO:0000256" key="1">
    <source>
        <dbReference type="ARBA" id="ARBA00004141"/>
    </source>
</evidence>
<comment type="subcellular location">
    <subcellularLocation>
        <location evidence="1">Membrane</location>
        <topology evidence="1">Multi-pass membrane protein</topology>
    </subcellularLocation>
</comment>
<feature type="transmembrane region" description="Helical" evidence="7">
    <location>
        <begin position="278"/>
        <end position="299"/>
    </location>
</feature>
<dbReference type="SUPFAM" id="SSF51735">
    <property type="entry name" value="NAD(P)-binding Rossmann-fold domains"/>
    <property type="match status" value="1"/>
</dbReference>
<dbReference type="InterPro" id="IPR036291">
    <property type="entry name" value="NAD(P)-bd_dom_sf"/>
</dbReference>
<evidence type="ECO:0000256" key="7">
    <source>
        <dbReference type="SAM" id="Phobius"/>
    </source>
</evidence>
<name>A0ABM7MBL0_9GAMM</name>
<comment type="similarity">
    <text evidence="2">Belongs to the bacterial sugar transferase family.</text>
</comment>
<dbReference type="Pfam" id="PF13727">
    <property type="entry name" value="CoA_binding_3"/>
    <property type="match status" value="1"/>
</dbReference>
<keyword evidence="10" id="KW-1185">Reference proteome</keyword>
<evidence type="ECO:0000256" key="6">
    <source>
        <dbReference type="ARBA" id="ARBA00023136"/>
    </source>
</evidence>
<evidence type="ECO:0000313" key="10">
    <source>
        <dbReference type="Proteomes" id="UP001054820"/>
    </source>
</evidence>
<evidence type="ECO:0000256" key="5">
    <source>
        <dbReference type="ARBA" id="ARBA00022989"/>
    </source>
</evidence>
<dbReference type="PANTHER" id="PTHR30576">
    <property type="entry name" value="COLANIC BIOSYNTHESIS UDP-GLUCOSE LIPID CARRIER TRANSFERASE"/>
    <property type="match status" value="1"/>
</dbReference>
<dbReference type="InterPro" id="IPR017475">
    <property type="entry name" value="EPS_sugar_tfrase"/>
</dbReference>
<dbReference type="Pfam" id="PF02397">
    <property type="entry name" value="Bac_transf"/>
    <property type="match status" value="1"/>
</dbReference>
<evidence type="ECO:0000313" key="9">
    <source>
        <dbReference type="EMBL" id="BCN92704.1"/>
    </source>
</evidence>
<feature type="transmembrane region" description="Helical" evidence="7">
    <location>
        <begin position="12"/>
        <end position="33"/>
    </location>
</feature>
<protein>
    <submittedName>
        <fullName evidence="9">Undecaprenyl-phosphate glucose phosphotransferase</fullName>
    </submittedName>
</protein>
<dbReference type="Proteomes" id="UP001054820">
    <property type="component" value="Chromosome"/>
</dbReference>
<feature type="domain" description="Bacterial sugar transferase" evidence="8">
    <location>
        <begin position="273"/>
        <end position="455"/>
    </location>
</feature>
<keyword evidence="4 7" id="KW-0812">Transmembrane</keyword>
<reference evidence="9" key="1">
    <citation type="journal article" date="2022" name="Arch. Microbiol.">
        <title>Thiomicrorhabdus immobilis sp. nov., a mesophilic sulfur-oxidizing bacterium isolated from sediment of a brackish lake in northern Japan.</title>
        <authorList>
            <person name="Kojima H."/>
            <person name="Mochizuki J."/>
            <person name="Kanda M."/>
            <person name="Watanabe T."/>
            <person name="Fukui M."/>
        </authorList>
    </citation>
    <scope>NUCLEOTIDE SEQUENCE</scope>
    <source>
        <strain evidence="9">Am19</strain>
    </source>
</reference>
<proteinExistence type="inferred from homology"/>
<dbReference type="EMBL" id="AP024202">
    <property type="protein sequence ID" value="BCN92704.1"/>
    <property type="molecule type" value="Genomic_DNA"/>
</dbReference>
<dbReference type="RefSeq" id="WP_237262831.1">
    <property type="nucleotide sequence ID" value="NZ_AP024202.1"/>
</dbReference>
<gene>
    <name evidence="9" type="ORF">THMIRHAM_04890</name>
</gene>
<dbReference type="PANTHER" id="PTHR30576:SF21">
    <property type="entry name" value="UDP-GLUCOSE:UNDECAPRENYL-PHOSPHATE GLUCOSE-1-PHOSPHATE TRANSFERASE"/>
    <property type="match status" value="1"/>
</dbReference>
<dbReference type="Gene3D" id="3.40.50.720">
    <property type="entry name" value="NAD(P)-binding Rossmann-like Domain"/>
    <property type="match status" value="1"/>
</dbReference>
<dbReference type="InterPro" id="IPR017473">
    <property type="entry name" value="Undecaprenyl-P_gluc_Ptfrase"/>
</dbReference>